<feature type="coiled-coil region" evidence="1">
    <location>
        <begin position="169"/>
        <end position="196"/>
    </location>
</feature>
<proteinExistence type="predicted"/>
<dbReference type="EMBL" id="OE179310">
    <property type="protein sequence ID" value="CAD7568387.1"/>
    <property type="molecule type" value="Genomic_DNA"/>
</dbReference>
<evidence type="ECO:0000313" key="2">
    <source>
        <dbReference type="EMBL" id="CAD7568387.1"/>
    </source>
</evidence>
<accession>A0A7R9IWS4</accession>
<organism evidence="2">
    <name type="scientific">Timema californicum</name>
    <name type="common">California timema</name>
    <name type="synonym">Walking stick</name>
    <dbReference type="NCBI Taxonomy" id="61474"/>
    <lineage>
        <taxon>Eukaryota</taxon>
        <taxon>Metazoa</taxon>
        <taxon>Ecdysozoa</taxon>
        <taxon>Arthropoda</taxon>
        <taxon>Hexapoda</taxon>
        <taxon>Insecta</taxon>
        <taxon>Pterygota</taxon>
        <taxon>Neoptera</taxon>
        <taxon>Polyneoptera</taxon>
        <taxon>Phasmatodea</taxon>
        <taxon>Timematodea</taxon>
        <taxon>Timematoidea</taxon>
        <taxon>Timematidae</taxon>
        <taxon>Timema</taxon>
    </lineage>
</organism>
<keyword evidence="1" id="KW-0175">Coiled coil</keyword>
<protein>
    <submittedName>
        <fullName evidence="2">(California timema) hypothetical protein</fullName>
    </submittedName>
</protein>
<evidence type="ECO:0000256" key="1">
    <source>
        <dbReference type="SAM" id="Coils"/>
    </source>
</evidence>
<dbReference type="AlphaFoldDB" id="A0A7R9IWS4"/>
<gene>
    <name evidence="2" type="ORF">TCMB3V08_LOCUS1156</name>
</gene>
<reference evidence="2" key="1">
    <citation type="submission" date="2020-11" db="EMBL/GenBank/DDBJ databases">
        <authorList>
            <person name="Tran Van P."/>
        </authorList>
    </citation>
    <scope>NUCLEOTIDE SEQUENCE</scope>
</reference>
<sequence length="428" mass="48409">MPHSEVTDENNQLDHSPSIGKITCVVSMKLEDFETQTSTLNNSEDSKTLQQTFENSKMKVDSYCFPASNTPTHTSGSWTGLPKVLYMIQGKTLDSDSFEKVFGVVLAPYKENIDESNALIPGKTYLQFITHDYSTTQTNITDAFKDLSNLYTSYTSTGSEGHFHRRMLLRFALEEIDRLQENNMKLEIQLHKKLIQQKRKIMKIINQLAGKTEELKKWYTDEITKITSKKQVINIDSKEDNVSRDSGYKYTMRYKEKCSGTVCYESDTDGSYKCQENVPSIEHSSVSSSYFANATLSKSEDDASNSAMEMGQIKTYNDGSQSFSVPNRHPASIIAVSPTCQSETLPKILVVCSNPKSSIKRQMECPDTESDTETVIATFHSPMMTTMIEDWLNTSLLAKENCVDSFPLFLIPKQNRGVKVIHDFSPWT</sequence>
<name>A0A7R9IWS4_TIMCA</name>